<dbReference type="AlphaFoldDB" id="A0A0N4UFQ3"/>
<accession>A0A0N4UFQ3</accession>
<dbReference type="Proteomes" id="UP000038040">
    <property type="component" value="Unplaced"/>
</dbReference>
<protein>
    <submittedName>
        <fullName evidence="4">Integrase</fullName>
    </submittedName>
</protein>
<reference evidence="1 3" key="2">
    <citation type="submission" date="2018-11" db="EMBL/GenBank/DDBJ databases">
        <authorList>
            <consortium name="Pathogen Informatics"/>
        </authorList>
    </citation>
    <scope>NUCLEOTIDE SEQUENCE [LARGE SCALE GENOMIC DNA]</scope>
</reference>
<dbReference type="Proteomes" id="UP000274756">
    <property type="component" value="Unassembled WGS sequence"/>
</dbReference>
<evidence type="ECO:0000313" key="1">
    <source>
        <dbReference type="EMBL" id="VDN51205.1"/>
    </source>
</evidence>
<reference evidence="4" key="1">
    <citation type="submission" date="2017-02" db="UniProtKB">
        <authorList>
            <consortium name="WormBaseParasite"/>
        </authorList>
    </citation>
    <scope>IDENTIFICATION</scope>
</reference>
<name>A0A0N4UFQ3_DRAME</name>
<organism evidence="2 4">
    <name type="scientific">Dracunculus medinensis</name>
    <name type="common">Guinea worm</name>
    <dbReference type="NCBI Taxonomy" id="318479"/>
    <lineage>
        <taxon>Eukaryota</taxon>
        <taxon>Metazoa</taxon>
        <taxon>Ecdysozoa</taxon>
        <taxon>Nematoda</taxon>
        <taxon>Chromadorea</taxon>
        <taxon>Rhabditida</taxon>
        <taxon>Spirurina</taxon>
        <taxon>Dracunculoidea</taxon>
        <taxon>Dracunculidae</taxon>
        <taxon>Dracunculus</taxon>
    </lineage>
</organism>
<proteinExistence type="predicted"/>
<keyword evidence="3" id="KW-1185">Reference proteome</keyword>
<dbReference type="WBParaSite" id="DME_0000628101-mRNA-1">
    <property type="protein sequence ID" value="DME_0000628101-mRNA-1"/>
    <property type="gene ID" value="DME_0000628101"/>
</dbReference>
<sequence>MARDSNGVTVKNVKDRLIRLKEFFVVKLYHEAPSLVPNIADTFVEPYDYNCWLATEEEIIPVIHKLKANKTPREDRLKYCP</sequence>
<evidence type="ECO:0000313" key="4">
    <source>
        <dbReference type="WBParaSite" id="DME_0000628101-mRNA-1"/>
    </source>
</evidence>
<gene>
    <name evidence="1" type="ORF">DME_LOCUS1178</name>
</gene>
<evidence type="ECO:0000313" key="3">
    <source>
        <dbReference type="Proteomes" id="UP000274756"/>
    </source>
</evidence>
<dbReference type="EMBL" id="UYYG01000015">
    <property type="protein sequence ID" value="VDN51205.1"/>
    <property type="molecule type" value="Genomic_DNA"/>
</dbReference>
<evidence type="ECO:0000313" key="2">
    <source>
        <dbReference type="Proteomes" id="UP000038040"/>
    </source>
</evidence>